<dbReference type="Gene3D" id="3.40.640.10">
    <property type="entry name" value="Type I PLP-dependent aspartate aminotransferase-like (Major domain)"/>
    <property type="match status" value="1"/>
</dbReference>
<reference evidence="2 3" key="1">
    <citation type="submission" date="2017-06" db="EMBL/GenBank/DDBJ databases">
        <title>Draft Genome Sequence of Natranaerobius trueperi halophilic, alkalithermophilic bacteria from soda lakes.</title>
        <authorList>
            <person name="Zhao B."/>
        </authorList>
    </citation>
    <scope>NUCLEOTIDE SEQUENCE [LARGE SCALE GENOMIC DNA]</scope>
    <source>
        <strain evidence="2 3">DSM 18760</strain>
    </source>
</reference>
<evidence type="ECO:0000313" key="2">
    <source>
        <dbReference type="EMBL" id="OWZ83856.1"/>
    </source>
</evidence>
<accession>A0A226BXX7</accession>
<dbReference type="Pfam" id="PF00266">
    <property type="entry name" value="Aminotran_5"/>
    <property type="match status" value="2"/>
</dbReference>
<dbReference type="InterPro" id="IPR015424">
    <property type="entry name" value="PyrdxlP-dep_Trfase"/>
</dbReference>
<dbReference type="InterPro" id="IPR011340">
    <property type="entry name" value="Cys_dSase-rel"/>
</dbReference>
<dbReference type="RefSeq" id="WP_089023463.1">
    <property type="nucleotide sequence ID" value="NZ_NIQC01000011.1"/>
</dbReference>
<keyword evidence="3" id="KW-1185">Reference proteome</keyword>
<dbReference type="PANTHER" id="PTHR43586:SF21">
    <property type="entry name" value="PYRIDOXAL PHOSPHATE (PLP)-DEPENDENT ASPARTATE AMINOTRANSFERASE SUPERFAMILY"/>
    <property type="match status" value="1"/>
</dbReference>
<sequence length="412" mass="45883">MNYNVEYVRNQFPSLNSEVYEKAPAFFDGPGGTEVPQRVIDAMSYFLKNTNAIPGMGPFKTAVESDKVIWKSRETIANFVGANPEEIAFGQNATSLMYKLAFSLGREIQKGDEIIITEIDHEANRGPWQALEEQGAKIKEVKFDPDKKALDMEDFKNKVSEKTKIAAFNYAANTLGTISDVKTMIDMVHKVGGVTVIDAVHYAAHGVIDVKNLNVDFLLCSVYKFFGPHLGVLYGKKEIFEKLRPYKLIPQKDSIPYKLETGVPNLEGIAGAKEAINFIADLGSKFSNQKDKTSLEREQIIAGMDVIEVHESSLKKFLTEELSQIDKVNLYIPPKEIPKTSTISFTVDGYNSHDVVKALADKDIFATSGHFYALKTIERLGLEQVGGLVRIGLAPYNTQSDVERLLEIVKDL</sequence>
<comment type="caution">
    <text evidence="2">The sequence shown here is derived from an EMBL/GenBank/DDBJ whole genome shotgun (WGS) entry which is preliminary data.</text>
</comment>
<dbReference type="SUPFAM" id="SSF53383">
    <property type="entry name" value="PLP-dependent transferases"/>
    <property type="match status" value="1"/>
</dbReference>
<dbReference type="InterPro" id="IPR015421">
    <property type="entry name" value="PyrdxlP-dep_Trfase_major"/>
</dbReference>
<proteinExistence type="predicted"/>
<dbReference type="NCBIfam" id="TIGR01976">
    <property type="entry name" value="am_tr_V_VC1184"/>
    <property type="match status" value="1"/>
</dbReference>
<protein>
    <submittedName>
        <fullName evidence="2">Cysteine desulfurase-like protein</fullName>
    </submittedName>
</protein>
<name>A0A226BXX7_9FIRM</name>
<dbReference type="InterPro" id="IPR015422">
    <property type="entry name" value="PyrdxlP-dep_Trfase_small"/>
</dbReference>
<evidence type="ECO:0000313" key="3">
    <source>
        <dbReference type="Proteomes" id="UP000214588"/>
    </source>
</evidence>
<evidence type="ECO:0000259" key="1">
    <source>
        <dbReference type="Pfam" id="PF00266"/>
    </source>
</evidence>
<dbReference type="PANTHER" id="PTHR43586">
    <property type="entry name" value="CYSTEINE DESULFURASE"/>
    <property type="match status" value="1"/>
</dbReference>
<gene>
    <name evidence="2" type="ORF">CDO51_06370</name>
</gene>
<dbReference type="GO" id="GO:0003824">
    <property type="term" value="F:catalytic activity"/>
    <property type="evidence" value="ECO:0007669"/>
    <property type="project" value="UniProtKB-ARBA"/>
</dbReference>
<dbReference type="AlphaFoldDB" id="A0A226BXX7"/>
<dbReference type="OrthoDB" id="9804366at2"/>
<dbReference type="Proteomes" id="UP000214588">
    <property type="component" value="Unassembled WGS sequence"/>
</dbReference>
<dbReference type="InterPro" id="IPR000192">
    <property type="entry name" value="Aminotrans_V_dom"/>
</dbReference>
<feature type="domain" description="Aminotransferase class V" evidence="1">
    <location>
        <begin position="26"/>
        <end position="293"/>
    </location>
</feature>
<dbReference type="Gene3D" id="3.90.1150.10">
    <property type="entry name" value="Aspartate Aminotransferase, domain 1"/>
    <property type="match status" value="1"/>
</dbReference>
<dbReference type="EMBL" id="NIQC01000011">
    <property type="protein sequence ID" value="OWZ83856.1"/>
    <property type="molecule type" value="Genomic_DNA"/>
</dbReference>
<organism evidence="2 3">
    <name type="scientific">Natranaerobius trueperi</name>
    <dbReference type="NCBI Taxonomy" id="759412"/>
    <lineage>
        <taxon>Bacteria</taxon>
        <taxon>Bacillati</taxon>
        <taxon>Bacillota</taxon>
        <taxon>Clostridia</taxon>
        <taxon>Natranaerobiales</taxon>
        <taxon>Natranaerobiaceae</taxon>
        <taxon>Natranaerobius</taxon>
    </lineage>
</organism>
<feature type="domain" description="Aminotransferase class V" evidence="1">
    <location>
        <begin position="302"/>
        <end position="405"/>
    </location>
</feature>